<proteinExistence type="predicted"/>
<keyword evidence="2" id="KW-1185">Reference proteome</keyword>
<dbReference type="Proteomes" id="UP000275256">
    <property type="component" value="Unassembled WGS sequence"/>
</dbReference>
<sequence length="194" mass="21192">MKMTTLAQLVGIGTGALYLEFESKSSLVEELLRDGTRVMAQDVARRLSMGKHDPTKLSDVYLVGAEVLFADPFYTAAFLDPDGVLGDAVASMHQDRYKTRHDGLRDYLHELSEAGLLKEGVDLEGLALTMSSYTIGLLTAARILGPISAEHLRASLITMADLLGGLERIPSAHVEVPEAYSQMLNRLTKENLDD</sequence>
<dbReference type="EMBL" id="REFW01000005">
    <property type="protein sequence ID" value="RMB57857.1"/>
    <property type="molecule type" value="Genomic_DNA"/>
</dbReference>
<dbReference type="InterPro" id="IPR009057">
    <property type="entry name" value="Homeodomain-like_sf"/>
</dbReference>
<dbReference type="InterPro" id="IPR036271">
    <property type="entry name" value="Tet_transcr_reg_TetR-rel_C_sf"/>
</dbReference>
<dbReference type="SUPFAM" id="SSF48498">
    <property type="entry name" value="Tetracyclin repressor-like, C-terminal domain"/>
    <property type="match status" value="1"/>
</dbReference>
<reference evidence="1 2" key="1">
    <citation type="submission" date="2018-10" db="EMBL/GenBank/DDBJ databases">
        <title>Tessaracoccus antarcticuss sp. nov., isolated from sediment.</title>
        <authorList>
            <person name="Zhou L.Y."/>
            <person name="Du Z.J."/>
        </authorList>
    </citation>
    <scope>NUCLEOTIDE SEQUENCE [LARGE SCALE GENOMIC DNA]</scope>
    <source>
        <strain evidence="1 2">JDX10</strain>
    </source>
</reference>
<comment type="caution">
    <text evidence="1">The sequence shown here is derived from an EMBL/GenBank/DDBJ whole genome shotgun (WGS) entry which is preliminary data.</text>
</comment>
<evidence type="ECO:0000313" key="1">
    <source>
        <dbReference type="EMBL" id="RMB57857.1"/>
    </source>
</evidence>
<dbReference type="AlphaFoldDB" id="A0A3M0G0Z0"/>
<accession>A0A3M0G0Z0</accession>
<name>A0A3M0G0Z0_9ACTN</name>
<organism evidence="1 2">
    <name type="scientific">Tessaracoccus antarcticus</name>
    <dbReference type="NCBI Taxonomy" id="2479848"/>
    <lineage>
        <taxon>Bacteria</taxon>
        <taxon>Bacillati</taxon>
        <taxon>Actinomycetota</taxon>
        <taxon>Actinomycetes</taxon>
        <taxon>Propionibacteriales</taxon>
        <taxon>Propionibacteriaceae</taxon>
        <taxon>Tessaracoccus</taxon>
    </lineage>
</organism>
<protein>
    <submittedName>
        <fullName evidence="1">TetR/AcrR family transcriptional regulator</fullName>
    </submittedName>
</protein>
<gene>
    <name evidence="1" type="ORF">EAX62_15500</name>
</gene>
<dbReference type="Gene3D" id="1.10.357.10">
    <property type="entry name" value="Tetracycline Repressor, domain 2"/>
    <property type="match status" value="1"/>
</dbReference>
<dbReference type="SUPFAM" id="SSF46689">
    <property type="entry name" value="Homeodomain-like"/>
    <property type="match status" value="1"/>
</dbReference>
<evidence type="ECO:0000313" key="2">
    <source>
        <dbReference type="Proteomes" id="UP000275256"/>
    </source>
</evidence>